<evidence type="ECO:0000259" key="6">
    <source>
        <dbReference type="PROSITE" id="PS50893"/>
    </source>
</evidence>
<evidence type="ECO:0000256" key="1">
    <source>
        <dbReference type="ARBA" id="ARBA00022448"/>
    </source>
</evidence>
<dbReference type="Gene3D" id="3.40.50.300">
    <property type="entry name" value="P-loop containing nucleotide triphosphate hydrolases"/>
    <property type="match status" value="1"/>
</dbReference>
<comment type="caution">
    <text evidence="7">The sequence shown here is derived from an EMBL/GenBank/DDBJ whole genome shotgun (WGS) entry which is preliminary data.</text>
</comment>
<evidence type="ECO:0000256" key="4">
    <source>
        <dbReference type="ARBA" id="ARBA00022741"/>
    </source>
</evidence>
<proteinExistence type="predicted"/>
<protein>
    <submittedName>
        <fullName evidence="7">Toluene transporter subunit, ATP-binding component</fullName>
    </submittedName>
</protein>
<evidence type="ECO:0000313" key="7">
    <source>
        <dbReference type="EMBL" id="CCD28709.1"/>
    </source>
</evidence>
<dbReference type="AlphaFoldDB" id="G2J7G4"/>
<feature type="domain" description="ABC transporter" evidence="6">
    <location>
        <begin position="10"/>
        <end position="246"/>
    </location>
</feature>
<dbReference type="GO" id="GO:0016887">
    <property type="term" value="F:ATP hydrolysis activity"/>
    <property type="evidence" value="ECO:0007669"/>
    <property type="project" value="InterPro"/>
</dbReference>
<keyword evidence="5 7" id="KW-0067">ATP-binding</keyword>
<dbReference type="EMBL" id="CAFB01000034">
    <property type="protein sequence ID" value="CCD28709.1"/>
    <property type="molecule type" value="Genomic_DNA"/>
</dbReference>
<name>G2J7G4_9BURK</name>
<dbReference type="PROSITE" id="PS00211">
    <property type="entry name" value="ABC_TRANSPORTER_1"/>
    <property type="match status" value="1"/>
</dbReference>
<keyword evidence="3" id="KW-0472">Membrane</keyword>
<dbReference type="PANTHER" id="PTHR43023:SF6">
    <property type="entry name" value="INTERMEMBRANE PHOSPHOLIPID TRANSPORT SYSTEM ATP-BINDING PROTEIN MLAF"/>
    <property type="match status" value="1"/>
</dbReference>
<sequence>MATPPPDILLELADVDFGYGEQRVLSNLNMQFRRHQVVAVMGGSGCGKTTVLRLIGGLVRAQRGQVRFEGVDIGALAISGLYAVRRKMGMLFQLGALFTDLSIFDNVAFALREHTDLPEALIHDLALMKLNAVGLRGARYLMPSEISGGMARRVAFARAIALDPELILFDEPFAGLDPISLGIIANLIRSLNDALGTTSILVSHDVRESFAIADYVYFLANGGVHAEGAPDKLRASTDATVRQFLDAAPDGPFAFHYPAAPLEADFGLACAARGQG</sequence>
<keyword evidence="4" id="KW-0547">Nucleotide-binding</keyword>
<accession>G2J7G4</accession>
<reference evidence="7 8" key="1">
    <citation type="submission" date="2011-08" db="EMBL/GenBank/DDBJ databases">
        <title>The genome of the obligate endobacterium of an arbuscular mycorrhizal fungus reveals an interphylum network of nutritional interactions.</title>
        <authorList>
            <person name="Ghignone S."/>
            <person name="Salvioli A."/>
            <person name="Anca I."/>
            <person name="Lumini E."/>
            <person name="Ortu G."/>
            <person name="Petiti L."/>
            <person name="Cruveiller S."/>
            <person name="Bianciotto V."/>
            <person name="Piffanelli P."/>
            <person name="Lanfranco L."/>
            <person name="Bonfante P."/>
        </authorList>
    </citation>
    <scope>NUCLEOTIDE SEQUENCE [LARGE SCALE GENOMIC DNA]</scope>
    <source>
        <strain evidence="7 8">BEG34</strain>
    </source>
</reference>
<dbReference type="STRING" id="1070319.CAGGBEG34_180013"/>
<dbReference type="RefSeq" id="WP_006681995.1">
    <property type="nucleotide sequence ID" value="NZ_CAFB01000034.1"/>
</dbReference>
<dbReference type="PANTHER" id="PTHR43023">
    <property type="entry name" value="PROTEIN TRIGALACTOSYLDIACYLGLYCEROL 3, CHLOROPLASTIC"/>
    <property type="match status" value="1"/>
</dbReference>
<dbReference type="Proteomes" id="UP000054051">
    <property type="component" value="Unassembled WGS sequence"/>
</dbReference>
<dbReference type="SMART" id="SM00382">
    <property type="entry name" value="AAA"/>
    <property type="match status" value="1"/>
</dbReference>
<keyword evidence="3" id="KW-0997">Cell inner membrane</keyword>
<evidence type="ECO:0000313" key="8">
    <source>
        <dbReference type="Proteomes" id="UP000054051"/>
    </source>
</evidence>
<evidence type="ECO:0000256" key="2">
    <source>
        <dbReference type="ARBA" id="ARBA00022475"/>
    </source>
</evidence>
<dbReference type="GO" id="GO:0005524">
    <property type="term" value="F:ATP binding"/>
    <property type="evidence" value="ECO:0007669"/>
    <property type="project" value="UniProtKB-KW"/>
</dbReference>
<dbReference type="PROSITE" id="PS50893">
    <property type="entry name" value="ABC_TRANSPORTER_2"/>
    <property type="match status" value="1"/>
</dbReference>
<evidence type="ECO:0000256" key="5">
    <source>
        <dbReference type="ARBA" id="ARBA00022840"/>
    </source>
</evidence>
<dbReference type="SUPFAM" id="SSF52540">
    <property type="entry name" value="P-loop containing nucleoside triphosphate hydrolases"/>
    <property type="match status" value="1"/>
</dbReference>
<evidence type="ECO:0000256" key="3">
    <source>
        <dbReference type="ARBA" id="ARBA00022519"/>
    </source>
</evidence>
<dbReference type="InterPro" id="IPR003439">
    <property type="entry name" value="ABC_transporter-like_ATP-bd"/>
</dbReference>
<organism evidence="7 8">
    <name type="scientific">Candidatus Glomeribacter gigasporarum BEG34</name>
    <dbReference type="NCBI Taxonomy" id="1070319"/>
    <lineage>
        <taxon>Bacteria</taxon>
        <taxon>Pseudomonadati</taxon>
        <taxon>Pseudomonadota</taxon>
        <taxon>Betaproteobacteria</taxon>
        <taxon>Burkholderiales</taxon>
        <taxon>Burkholderiaceae</taxon>
        <taxon>Candidatus Glomeribacter</taxon>
    </lineage>
</organism>
<dbReference type="OrthoDB" id="9802264at2"/>
<dbReference type="InterPro" id="IPR003593">
    <property type="entry name" value="AAA+_ATPase"/>
</dbReference>
<keyword evidence="2" id="KW-1003">Cell membrane</keyword>
<dbReference type="InterPro" id="IPR017871">
    <property type="entry name" value="ABC_transporter-like_CS"/>
</dbReference>
<dbReference type="InterPro" id="IPR027417">
    <property type="entry name" value="P-loop_NTPase"/>
</dbReference>
<dbReference type="CDD" id="cd03261">
    <property type="entry name" value="ABC_Org_Solvent_Resistant"/>
    <property type="match status" value="1"/>
</dbReference>
<keyword evidence="1" id="KW-0813">Transport</keyword>
<dbReference type="eggNOG" id="COG1127">
    <property type="taxonomic scope" value="Bacteria"/>
</dbReference>
<dbReference type="Pfam" id="PF00005">
    <property type="entry name" value="ABC_tran"/>
    <property type="match status" value="1"/>
</dbReference>
<gene>
    <name evidence="7" type="primary">yrbF</name>
    <name evidence="7" type="ORF">CAGGBEG34_180013</name>
</gene>
<keyword evidence="8" id="KW-1185">Reference proteome</keyword>